<evidence type="ECO:0000256" key="2">
    <source>
        <dbReference type="ARBA" id="ARBA00022771"/>
    </source>
</evidence>
<keyword evidence="4" id="KW-0862">Zinc</keyword>
<evidence type="ECO:0000313" key="9">
    <source>
        <dbReference type="Proteomes" id="UP001215598"/>
    </source>
</evidence>
<feature type="domain" description="MYND-type" evidence="7">
    <location>
        <begin position="188"/>
        <end position="221"/>
    </location>
</feature>
<dbReference type="Gene3D" id="6.10.140.2220">
    <property type="match status" value="1"/>
</dbReference>
<evidence type="ECO:0000256" key="5">
    <source>
        <dbReference type="PROSITE-ProRule" id="PRU00134"/>
    </source>
</evidence>
<accession>A0AAD7I8C2</accession>
<evidence type="ECO:0000313" key="8">
    <source>
        <dbReference type="EMBL" id="KAJ7736155.1"/>
    </source>
</evidence>
<evidence type="ECO:0000256" key="3">
    <source>
        <dbReference type="ARBA" id="ARBA00022803"/>
    </source>
</evidence>
<dbReference type="InterPro" id="IPR011990">
    <property type="entry name" value="TPR-like_helical_dom_sf"/>
</dbReference>
<keyword evidence="3 6" id="KW-0802">TPR repeat</keyword>
<proteinExistence type="predicted"/>
<sequence>MSQSAAAEFNAVAGKRFKEKDYIGAAENYERATAEAPSVATYFSNLAAAYLKLEKYQAAEQAARRALVLEPRLSKARHRRAMARKGLNCIPEALVDIVGVLTATPENLEARAAFDVLVDIQNKTGRRPLEAPQIVALDFPHAYGSSFNSPLQNRSDPHQLSLPFIFKVDVDEAPGHAALDPDLCVSACMTCKRTNGKKNLKSCKKCRRANYCNVECQRADW</sequence>
<dbReference type="Gene3D" id="1.25.40.10">
    <property type="entry name" value="Tetratricopeptide repeat domain"/>
    <property type="match status" value="1"/>
</dbReference>
<dbReference type="GO" id="GO:0008270">
    <property type="term" value="F:zinc ion binding"/>
    <property type="evidence" value="ECO:0007669"/>
    <property type="project" value="UniProtKB-KW"/>
</dbReference>
<dbReference type="PROSITE" id="PS50005">
    <property type="entry name" value="TPR"/>
    <property type="match status" value="1"/>
</dbReference>
<reference evidence="8" key="1">
    <citation type="submission" date="2023-03" db="EMBL/GenBank/DDBJ databases">
        <title>Massive genome expansion in bonnet fungi (Mycena s.s.) driven by repeated elements and novel gene families across ecological guilds.</title>
        <authorList>
            <consortium name="Lawrence Berkeley National Laboratory"/>
            <person name="Harder C.B."/>
            <person name="Miyauchi S."/>
            <person name="Viragh M."/>
            <person name="Kuo A."/>
            <person name="Thoen E."/>
            <person name="Andreopoulos B."/>
            <person name="Lu D."/>
            <person name="Skrede I."/>
            <person name="Drula E."/>
            <person name="Henrissat B."/>
            <person name="Morin E."/>
            <person name="Kohler A."/>
            <person name="Barry K."/>
            <person name="LaButti K."/>
            <person name="Morin E."/>
            <person name="Salamov A."/>
            <person name="Lipzen A."/>
            <person name="Mereny Z."/>
            <person name="Hegedus B."/>
            <person name="Baldrian P."/>
            <person name="Stursova M."/>
            <person name="Weitz H."/>
            <person name="Taylor A."/>
            <person name="Grigoriev I.V."/>
            <person name="Nagy L.G."/>
            <person name="Martin F."/>
            <person name="Kauserud H."/>
        </authorList>
    </citation>
    <scope>NUCLEOTIDE SEQUENCE</scope>
    <source>
        <strain evidence="8">CBHHK182m</strain>
    </source>
</reference>
<dbReference type="PANTHER" id="PTHR46423:SF1">
    <property type="entry name" value="RNA POLYMERASE II-ASSOCIATED PROTEIN 3"/>
    <property type="match status" value="1"/>
</dbReference>
<dbReference type="PROSITE" id="PS50865">
    <property type="entry name" value="ZF_MYND_2"/>
    <property type="match status" value="1"/>
</dbReference>
<feature type="repeat" description="TPR" evidence="6">
    <location>
        <begin position="40"/>
        <end position="73"/>
    </location>
</feature>
<dbReference type="GO" id="GO:0101031">
    <property type="term" value="C:protein folding chaperone complex"/>
    <property type="evidence" value="ECO:0007669"/>
    <property type="project" value="TreeGrafter"/>
</dbReference>
<protein>
    <recommendedName>
        <fullName evidence="7">MYND-type domain-containing protein</fullName>
    </recommendedName>
</protein>
<dbReference type="InterPro" id="IPR051966">
    <property type="entry name" value="RPAP3"/>
</dbReference>
<dbReference type="InterPro" id="IPR002893">
    <property type="entry name" value="Znf_MYND"/>
</dbReference>
<evidence type="ECO:0000256" key="4">
    <source>
        <dbReference type="ARBA" id="ARBA00022833"/>
    </source>
</evidence>
<organism evidence="8 9">
    <name type="scientific">Mycena metata</name>
    <dbReference type="NCBI Taxonomy" id="1033252"/>
    <lineage>
        <taxon>Eukaryota</taxon>
        <taxon>Fungi</taxon>
        <taxon>Dikarya</taxon>
        <taxon>Basidiomycota</taxon>
        <taxon>Agaricomycotina</taxon>
        <taxon>Agaricomycetes</taxon>
        <taxon>Agaricomycetidae</taxon>
        <taxon>Agaricales</taxon>
        <taxon>Marasmiineae</taxon>
        <taxon>Mycenaceae</taxon>
        <taxon>Mycena</taxon>
    </lineage>
</organism>
<dbReference type="Proteomes" id="UP001215598">
    <property type="component" value="Unassembled WGS sequence"/>
</dbReference>
<keyword evidence="9" id="KW-1185">Reference proteome</keyword>
<dbReference type="SUPFAM" id="SSF48452">
    <property type="entry name" value="TPR-like"/>
    <property type="match status" value="1"/>
</dbReference>
<dbReference type="AlphaFoldDB" id="A0AAD7I8C2"/>
<dbReference type="InterPro" id="IPR019734">
    <property type="entry name" value="TPR_rpt"/>
</dbReference>
<keyword evidence="1" id="KW-0479">Metal-binding</keyword>
<dbReference type="SMART" id="SM00028">
    <property type="entry name" value="TPR"/>
    <property type="match status" value="3"/>
</dbReference>
<gene>
    <name evidence="8" type="ORF">B0H16DRAFT_1574624</name>
</gene>
<evidence type="ECO:0000256" key="6">
    <source>
        <dbReference type="PROSITE-ProRule" id="PRU00339"/>
    </source>
</evidence>
<evidence type="ECO:0000256" key="1">
    <source>
        <dbReference type="ARBA" id="ARBA00022723"/>
    </source>
</evidence>
<evidence type="ECO:0000259" key="7">
    <source>
        <dbReference type="PROSITE" id="PS50865"/>
    </source>
</evidence>
<dbReference type="PANTHER" id="PTHR46423">
    <property type="entry name" value="RNA POLYMERASE II-ASSOCIATED PROTEIN 3"/>
    <property type="match status" value="1"/>
</dbReference>
<name>A0AAD7I8C2_9AGAR</name>
<dbReference type="Pfam" id="PF01753">
    <property type="entry name" value="zf-MYND"/>
    <property type="match status" value="1"/>
</dbReference>
<comment type="caution">
    <text evidence="8">The sequence shown here is derived from an EMBL/GenBank/DDBJ whole genome shotgun (WGS) entry which is preliminary data.</text>
</comment>
<dbReference type="SUPFAM" id="SSF144232">
    <property type="entry name" value="HIT/MYND zinc finger-like"/>
    <property type="match status" value="1"/>
</dbReference>
<keyword evidence="2 5" id="KW-0863">Zinc-finger</keyword>
<dbReference type="EMBL" id="JARKIB010000123">
    <property type="protein sequence ID" value="KAJ7736155.1"/>
    <property type="molecule type" value="Genomic_DNA"/>
</dbReference>